<dbReference type="Pfam" id="PF01266">
    <property type="entry name" value="DAO"/>
    <property type="match status" value="1"/>
</dbReference>
<evidence type="ECO:0000259" key="2">
    <source>
        <dbReference type="Pfam" id="PF01266"/>
    </source>
</evidence>
<gene>
    <name evidence="3" type="ORF">PU1002_03491</name>
</gene>
<feature type="domain" description="FAD dependent oxidoreductase" evidence="2">
    <location>
        <begin position="4"/>
        <end position="59"/>
    </location>
</feature>
<keyword evidence="1" id="KW-0560">Oxidoreductase</keyword>
<dbReference type="SUPFAM" id="SSF51971">
    <property type="entry name" value="Nucleotide-binding domain"/>
    <property type="match status" value="1"/>
</dbReference>
<dbReference type="GeneID" id="66295071"/>
<dbReference type="EMBL" id="AAPV01000001">
    <property type="protein sequence ID" value="EAS84749.1"/>
    <property type="molecule type" value="Genomic_DNA"/>
</dbReference>
<evidence type="ECO:0000313" key="3">
    <source>
        <dbReference type="EMBL" id="EAS84749.1"/>
    </source>
</evidence>
<organism evidence="3 4">
    <name type="scientific">Pelagibacter ubique (strain HTCC1002)</name>
    <dbReference type="NCBI Taxonomy" id="314261"/>
    <lineage>
        <taxon>Bacteria</taxon>
        <taxon>Pseudomonadati</taxon>
        <taxon>Pseudomonadota</taxon>
        <taxon>Alphaproteobacteria</taxon>
        <taxon>Candidatus Pelagibacterales</taxon>
        <taxon>Candidatus Pelagibacteraceae</taxon>
        <taxon>Candidatus Pelagibacter</taxon>
    </lineage>
</organism>
<accession>Q1V1X9</accession>
<protein>
    <submittedName>
        <fullName evidence="3">D-amino acid oxidoreductase family protein</fullName>
    </submittedName>
</protein>
<proteinExistence type="predicted"/>
<evidence type="ECO:0000256" key="1">
    <source>
        <dbReference type="ARBA" id="ARBA00023002"/>
    </source>
</evidence>
<dbReference type="AlphaFoldDB" id="Q1V1X9"/>
<reference evidence="3 4" key="1">
    <citation type="submission" date="2006-04" db="EMBL/GenBank/DDBJ databases">
        <authorList>
            <person name="Giovannoni S.J."/>
            <person name="Cho J.-C."/>
            <person name="Ferriera S."/>
            <person name="Johnson J."/>
            <person name="Kravitz S."/>
            <person name="Halpern A."/>
            <person name="Remington K."/>
            <person name="Beeson K."/>
            <person name="Tran B."/>
            <person name="Rogers Y.-H."/>
            <person name="Friedman R."/>
            <person name="Venter J.C."/>
        </authorList>
    </citation>
    <scope>NUCLEOTIDE SEQUENCE [LARGE SCALE GENOMIC DNA]</scope>
    <source>
        <strain evidence="3 4">HTCC1002</strain>
    </source>
</reference>
<dbReference type="Gene3D" id="3.50.50.60">
    <property type="entry name" value="FAD/NAD(P)-binding domain"/>
    <property type="match status" value="1"/>
</dbReference>
<comment type="caution">
    <text evidence="3">The sequence shown here is derived from an EMBL/GenBank/DDBJ whole genome shotgun (WGS) entry which is preliminary data.</text>
</comment>
<dbReference type="GO" id="GO:0016491">
    <property type="term" value="F:oxidoreductase activity"/>
    <property type="evidence" value="ECO:0007669"/>
    <property type="project" value="UniProtKB-KW"/>
</dbReference>
<dbReference type="InterPro" id="IPR036188">
    <property type="entry name" value="FAD/NAD-bd_sf"/>
</dbReference>
<name>Q1V1X9_PELU1</name>
<evidence type="ECO:0000313" key="4">
    <source>
        <dbReference type="Proteomes" id="UP000005306"/>
    </source>
</evidence>
<dbReference type="InterPro" id="IPR006076">
    <property type="entry name" value="FAD-dep_OxRdtase"/>
</dbReference>
<sequence length="441" mass="52044">MIYDYTIIGGGIAGIAIAESLSRNSDKVILIEKEKELMSKSSSDQHGWFHIGSLYAFLDNNNYLKGLIKNTKDIITYYSHFENLNMYLDKNGFLKFKKKNNGWFQTKDVKYLIASRNNKDLDDKHIFKKIKNIFAWEKKIKKFISRHNTLRTHNLNKHESPTTISNSNYFNYNKKRILKPNFSNLFINKDEFFLMNGFDKPMRSKLIYADLLESFYLNRGKCLLSYTFSKIIEKKNYCELNFKNKKKKIFSKKVIFANGTGLKKLVKDISIYESPLMVTYPKIFNKNIVKLTPNNNNTINHFLHESQNDFYSVIGSGLSCKLGDNKDKARVLKKFKNTCRLFFKNFDKIDFKKIYFGKKVEFTKKTKRNYDFKIFELSKKSVAVLPGKFSMSFNLATNIYRRFNNQQDPPLLRLKKNLRLSKDISNTRHYKMVKKYKSKIS</sequence>
<dbReference type="Proteomes" id="UP000005306">
    <property type="component" value="Unassembled WGS sequence"/>
</dbReference>
<dbReference type="RefSeq" id="WP_006997336.1">
    <property type="nucleotide sequence ID" value="NZ_CH724130.1"/>
</dbReference>
<dbReference type="HOGENOM" id="CLU_681246_0_0_5"/>